<feature type="transmembrane region" description="Helical" evidence="1">
    <location>
        <begin position="195"/>
        <end position="216"/>
    </location>
</feature>
<dbReference type="Pfam" id="PF20151">
    <property type="entry name" value="DUF6533"/>
    <property type="match status" value="1"/>
</dbReference>
<evidence type="ECO:0000313" key="3">
    <source>
        <dbReference type="EMBL" id="ESK82647.1"/>
    </source>
</evidence>
<evidence type="ECO:0000256" key="1">
    <source>
        <dbReference type="SAM" id="Phobius"/>
    </source>
</evidence>
<feature type="transmembrane region" description="Helical" evidence="1">
    <location>
        <begin position="64"/>
        <end position="84"/>
    </location>
</feature>
<feature type="domain" description="DUF6533" evidence="2">
    <location>
        <begin position="73"/>
        <end position="118"/>
    </location>
</feature>
<feature type="transmembrane region" description="Helical" evidence="1">
    <location>
        <begin position="246"/>
        <end position="266"/>
    </location>
</feature>
<keyword evidence="4" id="KW-1185">Reference proteome</keyword>
<reference evidence="3 4" key="1">
    <citation type="journal article" date="2014" name="BMC Genomics">
        <title>Genome and secretome analysis of the hemibiotrophic fungal pathogen, Moniliophthora roreri, which causes frosty pod rot disease of cacao: mechanisms of the biotrophic and necrotrophic phases.</title>
        <authorList>
            <person name="Meinhardt L.W."/>
            <person name="Costa G.G.L."/>
            <person name="Thomazella D.P.T."/>
            <person name="Teixeira P.J.P.L."/>
            <person name="Carazzolle M.F."/>
            <person name="Schuster S.C."/>
            <person name="Carlson J.E."/>
            <person name="Guiltinan M.J."/>
            <person name="Mieczkowski P."/>
            <person name="Farmer A."/>
            <person name="Ramaraj T."/>
            <person name="Crozier J."/>
            <person name="Davis R.E."/>
            <person name="Shao J."/>
            <person name="Melnick R.L."/>
            <person name="Pereira G.A.G."/>
            <person name="Bailey B.A."/>
        </authorList>
    </citation>
    <scope>NUCLEOTIDE SEQUENCE [LARGE SCALE GENOMIC DNA]</scope>
    <source>
        <strain evidence="3 4">MCA 2997</strain>
    </source>
</reference>
<feature type="transmembrane region" description="Helical" evidence="1">
    <location>
        <begin position="286"/>
        <end position="305"/>
    </location>
</feature>
<feature type="transmembrane region" description="Helical" evidence="1">
    <location>
        <begin position="162"/>
        <end position="183"/>
    </location>
</feature>
<dbReference type="EMBL" id="AWSO01001841">
    <property type="protein sequence ID" value="ESK82647.1"/>
    <property type="molecule type" value="Genomic_DNA"/>
</dbReference>
<sequence>MGLNGSKIMPDSVWLVATGLIRSINYGARSSACRGFMRWIYYAKVALHRFPVIKMDDPDLLSKAISQAFLARYVTAVSLVAFAYDHLLTLDREIQHIWGNRNRGIIPKVVWIMNRYLTEAIIIYMAYVDLQTLWTLSRMLSPRSSLTFQFLIDTVIVRCKRLIWVLAISGTVFVSTTHFIAVLRLFNLWDRQKKIANVLISGFMISLLTSAALTIYKTLQSQDALFFFPPIQTCVLSTTPKNLAPFLAIWLGFDIFLIIVAFYNALDRPHRTHVEVIDVILRDGALLLIAVFAIRLIPLVLSIVGDPVQAIGSANALWVVDSIVSSRMHLRVEGLHNLTFPRHSRGRLELQETD</sequence>
<accession>V2WM70</accession>
<keyword evidence="1" id="KW-0472">Membrane</keyword>
<evidence type="ECO:0000313" key="4">
    <source>
        <dbReference type="Proteomes" id="UP000017559"/>
    </source>
</evidence>
<dbReference type="HOGENOM" id="CLU_035509_1_1_1"/>
<dbReference type="OrthoDB" id="3251775at2759"/>
<gene>
    <name evidence="3" type="ORF">Moror_11201</name>
</gene>
<dbReference type="Proteomes" id="UP000017559">
    <property type="component" value="Unassembled WGS sequence"/>
</dbReference>
<dbReference type="AlphaFoldDB" id="V2WM70"/>
<dbReference type="KEGG" id="mrr:Moror_11201"/>
<organism evidence="3 4">
    <name type="scientific">Moniliophthora roreri (strain MCA 2997)</name>
    <name type="common">Cocoa frosty pod rot fungus</name>
    <name type="synonym">Crinipellis roreri</name>
    <dbReference type="NCBI Taxonomy" id="1381753"/>
    <lineage>
        <taxon>Eukaryota</taxon>
        <taxon>Fungi</taxon>
        <taxon>Dikarya</taxon>
        <taxon>Basidiomycota</taxon>
        <taxon>Agaricomycotina</taxon>
        <taxon>Agaricomycetes</taxon>
        <taxon>Agaricomycetidae</taxon>
        <taxon>Agaricales</taxon>
        <taxon>Marasmiineae</taxon>
        <taxon>Marasmiaceae</taxon>
        <taxon>Moniliophthora</taxon>
    </lineage>
</organism>
<protein>
    <recommendedName>
        <fullName evidence="2">DUF6533 domain-containing protein</fullName>
    </recommendedName>
</protein>
<keyword evidence="1" id="KW-1133">Transmembrane helix</keyword>
<proteinExistence type="predicted"/>
<name>V2WM70_MONRO</name>
<keyword evidence="1" id="KW-0812">Transmembrane</keyword>
<comment type="caution">
    <text evidence="3">The sequence shown here is derived from an EMBL/GenBank/DDBJ whole genome shotgun (WGS) entry which is preliminary data.</text>
</comment>
<evidence type="ECO:0000259" key="2">
    <source>
        <dbReference type="Pfam" id="PF20151"/>
    </source>
</evidence>
<feature type="transmembrane region" description="Helical" evidence="1">
    <location>
        <begin position="105"/>
        <end position="127"/>
    </location>
</feature>
<dbReference type="InterPro" id="IPR045340">
    <property type="entry name" value="DUF6533"/>
</dbReference>